<keyword evidence="6" id="KW-1185">Reference proteome</keyword>
<dbReference type="Proteomes" id="UP001062263">
    <property type="component" value="Chromosome"/>
</dbReference>
<comment type="similarity">
    <text evidence="1">Belongs to the polyphosphate kinase 2 (PPK2) family. Class I subfamily.</text>
</comment>
<dbReference type="RefSeq" id="WP_218957817.1">
    <property type="nucleotide sequence ID" value="NZ_AP025943.1"/>
</dbReference>
<dbReference type="PIRSF" id="PIRSF028756">
    <property type="entry name" value="PPK2_prd"/>
    <property type="match status" value="1"/>
</dbReference>
<sequence>MEIPSHLIKRCKKFIEPYRVTDGKGFKLSHHDPGDLGKLDKDSKKEAVEKLEKGIELLGQLQEVLYASESYALLVILQAMDSAGKDGIVKHVMGGINPQGCVVSSFKYPSTVERSHDFLWRCVMRLPQRGMIGIFNRSYYEEVLSVRVHPEYLAGEGFDPGQAGKAFWKERYRSINNLERHLHANKTRFVKIFLHLSYEEQRKRLLARLDTPDKNWKFSEGDIHEREYWDGYQKAFEEMIRNTATPDAPWYVVPADNKWYSRLVCLCAIAGALTDMKLKYPQVSGELKSFFPRFREELEYPPDRDKK</sequence>
<dbReference type="InterPro" id="IPR022300">
    <property type="entry name" value="PPK2-rel_1"/>
</dbReference>
<evidence type="ECO:0000313" key="5">
    <source>
        <dbReference type="EMBL" id="BDL43796.1"/>
    </source>
</evidence>
<dbReference type="EMBL" id="AP025943">
    <property type="protein sequence ID" value="BDL43796.1"/>
    <property type="molecule type" value="Genomic_DNA"/>
</dbReference>
<dbReference type="PANTHER" id="PTHR34383">
    <property type="entry name" value="POLYPHOSPHATE:AMP PHOSPHOTRANSFERASE-RELATED"/>
    <property type="match status" value="1"/>
</dbReference>
<dbReference type="InterPro" id="IPR022488">
    <property type="entry name" value="PPK2-related"/>
</dbReference>
<feature type="domain" description="Polyphosphate kinase-2-related" evidence="4">
    <location>
        <begin position="43"/>
        <end position="278"/>
    </location>
</feature>
<accession>A0ABM7ZG80</accession>
<keyword evidence="3" id="KW-0418">Kinase</keyword>
<evidence type="ECO:0000256" key="2">
    <source>
        <dbReference type="ARBA" id="ARBA00022679"/>
    </source>
</evidence>
<dbReference type="PANTHER" id="PTHR34383:SF3">
    <property type="entry name" value="POLYPHOSPHATE:AMP PHOSPHOTRANSFERASE"/>
    <property type="match status" value="1"/>
</dbReference>
<name>A0ABM7ZG80_9BACT</name>
<organism evidence="5 6">
    <name type="scientific">Akkermansia biwaensis</name>
    <dbReference type="NCBI Taxonomy" id="2946555"/>
    <lineage>
        <taxon>Bacteria</taxon>
        <taxon>Pseudomonadati</taxon>
        <taxon>Verrucomicrobiota</taxon>
        <taxon>Verrucomicrobiia</taxon>
        <taxon>Verrucomicrobiales</taxon>
        <taxon>Akkermansiaceae</taxon>
        <taxon>Akkermansia</taxon>
    </lineage>
</organism>
<evidence type="ECO:0000259" key="4">
    <source>
        <dbReference type="Pfam" id="PF03976"/>
    </source>
</evidence>
<proteinExistence type="inferred from homology"/>
<dbReference type="NCBIfam" id="TIGR03709">
    <property type="entry name" value="PPK2_rel_1"/>
    <property type="match status" value="1"/>
</dbReference>
<evidence type="ECO:0000313" key="6">
    <source>
        <dbReference type="Proteomes" id="UP001062263"/>
    </source>
</evidence>
<protein>
    <recommendedName>
        <fullName evidence="4">Polyphosphate kinase-2-related domain-containing protein</fullName>
    </recommendedName>
</protein>
<gene>
    <name evidence="5" type="ORF">Abiwalacus_13700</name>
</gene>
<evidence type="ECO:0000256" key="3">
    <source>
        <dbReference type="ARBA" id="ARBA00022777"/>
    </source>
</evidence>
<evidence type="ECO:0000256" key="1">
    <source>
        <dbReference type="ARBA" id="ARBA00009924"/>
    </source>
</evidence>
<keyword evidence="2" id="KW-0808">Transferase</keyword>
<dbReference type="InterPro" id="IPR016898">
    <property type="entry name" value="Polyphosphate_phosphotransfera"/>
</dbReference>
<reference evidence="5" key="1">
    <citation type="submission" date="2022-06" db="EMBL/GenBank/DDBJ databases">
        <title>Akkermansia biwalacus sp. nov., an anaerobic mucin-degrading bacterium isolated from human intestine.</title>
        <authorList>
            <person name="Kobayashi Y."/>
            <person name="Inoue S."/>
            <person name="Kawahara T."/>
            <person name="Kohda N."/>
        </authorList>
    </citation>
    <scope>NUCLEOTIDE SEQUENCE</scope>
    <source>
        <strain evidence="5">WON2089</strain>
    </source>
</reference>
<dbReference type="Pfam" id="PF03976">
    <property type="entry name" value="PPK2"/>
    <property type="match status" value="1"/>
</dbReference>